<dbReference type="PROSITE" id="PS50943">
    <property type="entry name" value="HTH_CROC1"/>
    <property type="match status" value="1"/>
</dbReference>
<gene>
    <name evidence="3" type="ORF">CUT44_09750</name>
</gene>
<evidence type="ECO:0000256" key="1">
    <source>
        <dbReference type="SAM" id="MobiDB-lite"/>
    </source>
</evidence>
<reference evidence="3 4" key="1">
    <citation type="submission" date="2017-11" db="EMBL/GenBank/DDBJ databases">
        <title>Streptomyces carmine sp. nov., a novel actinomycete isolated from Sophora alopecuroides in Xinjiang, China.</title>
        <authorList>
            <person name="Wang Y."/>
            <person name="Luo X."/>
            <person name="Wan C."/>
            <person name="Zhang L."/>
        </authorList>
    </citation>
    <scope>NUCLEOTIDE SEQUENCE [LARGE SCALE GENOMIC DNA]</scope>
    <source>
        <strain evidence="3 4">TRM SA0054</strain>
    </source>
</reference>
<comment type="caution">
    <text evidence="3">The sequence shown here is derived from an EMBL/GenBank/DDBJ whole genome shotgun (WGS) entry which is preliminary data.</text>
</comment>
<feature type="compositionally biased region" description="Polar residues" evidence="1">
    <location>
        <begin position="34"/>
        <end position="43"/>
    </location>
</feature>
<dbReference type="SUPFAM" id="SSF47413">
    <property type="entry name" value="lambda repressor-like DNA-binding domains"/>
    <property type="match status" value="1"/>
</dbReference>
<dbReference type="SMART" id="SM00530">
    <property type="entry name" value="HTH_XRE"/>
    <property type="match status" value="1"/>
</dbReference>
<dbReference type="Pfam" id="PF13560">
    <property type="entry name" value="HTH_31"/>
    <property type="match status" value="1"/>
</dbReference>
<protein>
    <recommendedName>
        <fullName evidence="2">HTH cro/C1-type domain-containing protein</fullName>
    </recommendedName>
</protein>
<dbReference type="InterPro" id="IPR001387">
    <property type="entry name" value="Cro/C1-type_HTH"/>
</dbReference>
<evidence type="ECO:0000259" key="2">
    <source>
        <dbReference type="PROSITE" id="PS50943"/>
    </source>
</evidence>
<accession>A0A2M8M183</accession>
<keyword evidence="4" id="KW-1185">Reference proteome</keyword>
<dbReference type="GO" id="GO:0003677">
    <property type="term" value="F:DNA binding"/>
    <property type="evidence" value="ECO:0007669"/>
    <property type="project" value="InterPro"/>
</dbReference>
<dbReference type="RefSeq" id="WP_100201658.1">
    <property type="nucleotide sequence ID" value="NZ_PGGW01000038.1"/>
</dbReference>
<dbReference type="EMBL" id="PGGW01000038">
    <property type="protein sequence ID" value="PJE97959.1"/>
    <property type="molecule type" value="Genomic_DNA"/>
</dbReference>
<name>A0A2M8M183_9ACTN</name>
<organism evidence="3 4">
    <name type="scientific">Streptomyces carminius</name>
    <dbReference type="NCBI Taxonomy" id="2665496"/>
    <lineage>
        <taxon>Bacteria</taxon>
        <taxon>Bacillati</taxon>
        <taxon>Actinomycetota</taxon>
        <taxon>Actinomycetes</taxon>
        <taxon>Kitasatosporales</taxon>
        <taxon>Streptomycetaceae</taxon>
        <taxon>Streptomyces</taxon>
    </lineage>
</organism>
<feature type="domain" description="HTH cro/C1-type" evidence="2">
    <location>
        <begin position="16"/>
        <end position="71"/>
    </location>
</feature>
<dbReference type="InterPro" id="IPR010982">
    <property type="entry name" value="Lambda_DNA-bd_dom_sf"/>
</dbReference>
<dbReference type="Proteomes" id="UP000230407">
    <property type="component" value="Unassembled WGS sequence"/>
</dbReference>
<evidence type="ECO:0000313" key="4">
    <source>
        <dbReference type="Proteomes" id="UP000230407"/>
    </source>
</evidence>
<proteinExistence type="predicted"/>
<evidence type="ECO:0000313" key="3">
    <source>
        <dbReference type="EMBL" id="PJE97959.1"/>
    </source>
</evidence>
<dbReference type="CDD" id="cd00093">
    <property type="entry name" value="HTH_XRE"/>
    <property type="match status" value="1"/>
</dbReference>
<feature type="region of interest" description="Disordered" evidence="1">
    <location>
        <begin position="29"/>
        <end position="199"/>
    </location>
</feature>
<dbReference type="Gene3D" id="1.10.260.40">
    <property type="entry name" value="lambda repressor-like DNA-binding domains"/>
    <property type="match status" value="1"/>
</dbReference>
<dbReference type="AlphaFoldDB" id="A0A2M8M183"/>
<feature type="compositionally biased region" description="Low complexity" evidence="1">
    <location>
        <begin position="142"/>
        <end position="159"/>
    </location>
</feature>
<sequence>MTVRHPPPPAGLGPLLRGARTAAGLTQRELAASSGISTRSVSELESGRNRGPQQSTVEALADALGVSPRLRAELHRTATAGRGGRLPPSPLRPRTSPDADRSWPPCARWPRRRPAVRGPPPVSPSSPGSRGWGRPRWRSGSRRSAPTTSPTAGSTSPWAVPAHGRCAPEPPSPGCCRPWASPPPGSRPTPRSAVISTGR</sequence>